<dbReference type="InterPro" id="IPR015421">
    <property type="entry name" value="PyrdxlP-dep_Trfase_major"/>
</dbReference>
<keyword evidence="2" id="KW-1185">Reference proteome</keyword>
<dbReference type="EMBL" id="BAABLX010000007">
    <property type="protein sequence ID" value="GAA4934957.1"/>
    <property type="molecule type" value="Genomic_DNA"/>
</dbReference>
<dbReference type="SUPFAM" id="SSF53383">
    <property type="entry name" value="PLP-dependent transferases"/>
    <property type="match status" value="1"/>
</dbReference>
<dbReference type="AlphaFoldDB" id="A0AAV3TZI2"/>
<dbReference type="Proteomes" id="UP001409585">
    <property type="component" value="Unassembled WGS sequence"/>
</dbReference>
<comment type="caution">
    <text evidence="1">The sequence shown here is derived from an EMBL/GenBank/DDBJ whole genome shotgun (WGS) entry which is preliminary data.</text>
</comment>
<evidence type="ECO:0000313" key="1">
    <source>
        <dbReference type="EMBL" id="GAA4934957.1"/>
    </source>
</evidence>
<name>A0AAV3TZI2_9ALTE</name>
<accession>A0AAV3TZI2</accession>
<dbReference type="Gene3D" id="3.90.1150.10">
    <property type="entry name" value="Aspartate Aminotransferase, domain 1"/>
    <property type="match status" value="1"/>
</dbReference>
<dbReference type="InterPro" id="IPR015424">
    <property type="entry name" value="PyrdxlP-dep_Trfase"/>
</dbReference>
<proteinExistence type="predicted"/>
<dbReference type="Gene3D" id="3.40.640.10">
    <property type="entry name" value="Type I PLP-dependent aspartate aminotransferase-like (Major domain)"/>
    <property type="match status" value="1"/>
</dbReference>
<gene>
    <name evidence="1" type="ORF">GCM10025791_10160</name>
</gene>
<protein>
    <submittedName>
        <fullName evidence="1">Kynureninase</fullName>
    </submittedName>
</protein>
<dbReference type="InterPro" id="IPR015422">
    <property type="entry name" value="PyrdxlP-dep_Trfase_small"/>
</dbReference>
<organism evidence="1 2">
    <name type="scientific">Halioxenophilus aromaticivorans</name>
    <dbReference type="NCBI Taxonomy" id="1306992"/>
    <lineage>
        <taxon>Bacteria</taxon>
        <taxon>Pseudomonadati</taxon>
        <taxon>Pseudomonadota</taxon>
        <taxon>Gammaproteobacteria</taxon>
        <taxon>Alteromonadales</taxon>
        <taxon>Alteromonadaceae</taxon>
        <taxon>Halioxenophilus</taxon>
    </lineage>
</organism>
<reference evidence="2" key="1">
    <citation type="journal article" date="2019" name="Int. J. Syst. Evol. Microbiol.">
        <title>The Global Catalogue of Microorganisms (GCM) 10K type strain sequencing project: providing services to taxonomists for standard genome sequencing and annotation.</title>
        <authorList>
            <consortium name="The Broad Institute Genomics Platform"/>
            <consortium name="The Broad Institute Genome Sequencing Center for Infectious Disease"/>
            <person name="Wu L."/>
            <person name="Ma J."/>
        </authorList>
    </citation>
    <scope>NUCLEOTIDE SEQUENCE [LARGE SCALE GENOMIC DNA]</scope>
    <source>
        <strain evidence="2">JCM 19134</strain>
    </source>
</reference>
<evidence type="ECO:0000313" key="2">
    <source>
        <dbReference type="Proteomes" id="UP001409585"/>
    </source>
</evidence>
<sequence>MSAVEPFSRNPNLIAPHYQHAQVELKLMLTGHVYQAVPDVAKAGYAEHWQCLSKYGNERVDIELEKTELVRQGFAQLVESQPGCIALAASVHELFVRFLSCLDYDKRKKIITTTGEHPSILRQLVRCQDLGIELVLLDPAPASNLVERVLANLDDDTLAVCLSTVDHTSGHQVWEVDTLMAPCASLGIELFIDAYHSVNVLSFSVAEHNLQQAFVVAGGAKYCQMGDGNCFMHVPPWRDFKPAVTGWFGVFDPNLDSPSAQPLAYADAVGQRFDGSTRDMLPYFRAVKVFDYFRQQQLTPELLHDINHHQLSTMAVAFSQLDLDPKVVRLSTSVEFMGGFLSIKTPFATALQAHMRDIGVICDYKSEYLRLGPAPYLCDEQLLDCVEALRESVAAL</sequence>
<dbReference type="RefSeq" id="WP_345418056.1">
    <property type="nucleotide sequence ID" value="NZ_AP031496.1"/>
</dbReference>